<dbReference type="InterPro" id="IPR001789">
    <property type="entry name" value="Sig_transdc_resp-reg_receiver"/>
</dbReference>
<sequence>MAADLSGFFRTRPFARETEPTARLGERSQALIRLFVAAANIAYVSVITSSYVPVGPIAAHHATAILIYLCVYILVALGILTAVIRRPGINHARRILSMCHDYSGMCLAMSLGGEAMLPVFASLLWVTVGNGLRFGPRYLLIATVMAIITLCITTVFSPYWQSNPFMVLTLIVTSLIVPVYIASLLRENRRVTEEAIEANIAKSRFLAQASHDLRQPIHAISLFTACLRDAGLQAEERQMVDNIDRSLQSVSRLFRSLLDISTLDSGKVVPLREPIALSDVFDEVIAQNAQAAEWANVTLHAVPSKLHVFADPTLLGTMLQNIVSNALKYAPGRPVLIGCRRRGGRIAIEVHDRGDGITAEHLPHLFEEFYQIRERGDKDVEGVGLGLSIVRRLARLMELDVSIRSKPGRGTSVVIDDLVVASPRIRRKDPARKSPLDQMKGLRVLLVEDDEDVLLATASLLEKWGCKVEAATAVPEAVPDCDMLITDFDLGAKTTGTDCILEVRAALGGDIPAIVMTGHDENRVRVDLDDETIPILAKPVRPSELRSTIFAQLIRTSRASELQSAAR</sequence>
<dbReference type="Pfam" id="PF02518">
    <property type="entry name" value="HATPase_c"/>
    <property type="match status" value="1"/>
</dbReference>
<dbReference type="PANTHER" id="PTHR43047:SF9">
    <property type="entry name" value="HISTIDINE KINASE"/>
    <property type="match status" value="1"/>
</dbReference>
<dbReference type="Gene3D" id="1.10.287.130">
    <property type="match status" value="1"/>
</dbReference>
<evidence type="ECO:0000256" key="4">
    <source>
        <dbReference type="ARBA" id="ARBA00022679"/>
    </source>
</evidence>
<proteinExistence type="predicted"/>
<dbReference type="SUPFAM" id="SSF52172">
    <property type="entry name" value="CheY-like"/>
    <property type="match status" value="1"/>
</dbReference>
<dbReference type="PROSITE" id="PS50109">
    <property type="entry name" value="HIS_KIN"/>
    <property type="match status" value="1"/>
</dbReference>
<keyword evidence="7" id="KW-0812">Transmembrane</keyword>
<feature type="transmembrane region" description="Helical" evidence="7">
    <location>
        <begin position="167"/>
        <end position="185"/>
    </location>
</feature>
<dbReference type="InterPro" id="IPR011006">
    <property type="entry name" value="CheY-like_superfamily"/>
</dbReference>
<feature type="transmembrane region" description="Helical" evidence="7">
    <location>
        <begin position="105"/>
        <end position="126"/>
    </location>
</feature>
<keyword evidence="5 10" id="KW-0418">Kinase</keyword>
<gene>
    <name evidence="10" type="ORF">J2Z17_000950</name>
</gene>
<dbReference type="CDD" id="cd00075">
    <property type="entry name" value="HATPase"/>
    <property type="match status" value="1"/>
</dbReference>
<dbReference type="Gene3D" id="3.30.565.10">
    <property type="entry name" value="Histidine kinase-like ATPase, C-terminal domain"/>
    <property type="match status" value="1"/>
</dbReference>
<name>A0ABS4DV72_9HYPH</name>
<evidence type="ECO:0000313" key="10">
    <source>
        <dbReference type="EMBL" id="MBP1849529.1"/>
    </source>
</evidence>
<evidence type="ECO:0000259" key="9">
    <source>
        <dbReference type="PROSITE" id="PS50110"/>
    </source>
</evidence>
<evidence type="ECO:0000256" key="1">
    <source>
        <dbReference type="ARBA" id="ARBA00000085"/>
    </source>
</evidence>
<dbReference type="GO" id="GO:0016301">
    <property type="term" value="F:kinase activity"/>
    <property type="evidence" value="ECO:0007669"/>
    <property type="project" value="UniProtKB-KW"/>
</dbReference>
<reference evidence="10 11" key="1">
    <citation type="submission" date="2021-03" db="EMBL/GenBank/DDBJ databases">
        <title>Genomic Encyclopedia of Type Strains, Phase IV (KMG-IV): sequencing the most valuable type-strain genomes for metagenomic binning, comparative biology and taxonomic classification.</title>
        <authorList>
            <person name="Goeker M."/>
        </authorList>
    </citation>
    <scope>NUCLEOTIDE SEQUENCE [LARGE SCALE GENOMIC DNA]</scope>
    <source>
        <strain evidence="10 11">DSM 21600</strain>
    </source>
</reference>
<dbReference type="InterPro" id="IPR004358">
    <property type="entry name" value="Sig_transdc_His_kin-like_C"/>
</dbReference>
<dbReference type="PROSITE" id="PS50110">
    <property type="entry name" value="RESPONSE_REGULATORY"/>
    <property type="match status" value="1"/>
</dbReference>
<feature type="domain" description="Histidine kinase" evidence="8">
    <location>
        <begin position="208"/>
        <end position="415"/>
    </location>
</feature>
<feature type="transmembrane region" description="Helical" evidence="7">
    <location>
        <begin position="138"/>
        <end position="160"/>
    </location>
</feature>
<comment type="caution">
    <text evidence="10">The sequence shown here is derived from an EMBL/GenBank/DDBJ whole genome shotgun (WGS) entry which is preliminary data.</text>
</comment>
<dbReference type="InterPro" id="IPR036097">
    <property type="entry name" value="HisK_dim/P_sf"/>
</dbReference>
<evidence type="ECO:0000259" key="8">
    <source>
        <dbReference type="PROSITE" id="PS50109"/>
    </source>
</evidence>
<feature type="transmembrane region" description="Helical" evidence="7">
    <location>
        <begin position="64"/>
        <end position="84"/>
    </location>
</feature>
<keyword evidence="3 6" id="KW-0597">Phosphoprotein</keyword>
<accession>A0ABS4DV72</accession>
<dbReference type="InterPro" id="IPR005467">
    <property type="entry name" value="His_kinase_dom"/>
</dbReference>
<dbReference type="SUPFAM" id="SSF55874">
    <property type="entry name" value="ATPase domain of HSP90 chaperone/DNA topoisomerase II/histidine kinase"/>
    <property type="match status" value="1"/>
</dbReference>
<keyword evidence="11" id="KW-1185">Reference proteome</keyword>
<dbReference type="Pfam" id="PF00072">
    <property type="entry name" value="Response_reg"/>
    <property type="match status" value="1"/>
</dbReference>
<evidence type="ECO:0000256" key="5">
    <source>
        <dbReference type="ARBA" id="ARBA00022777"/>
    </source>
</evidence>
<keyword evidence="4" id="KW-0808">Transferase</keyword>
<dbReference type="Pfam" id="PF00512">
    <property type="entry name" value="HisKA"/>
    <property type="match status" value="1"/>
</dbReference>
<dbReference type="InterPro" id="IPR003661">
    <property type="entry name" value="HisK_dim/P_dom"/>
</dbReference>
<dbReference type="PRINTS" id="PR00344">
    <property type="entry name" value="BCTRLSENSOR"/>
</dbReference>
<dbReference type="CDD" id="cd00082">
    <property type="entry name" value="HisKA"/>
    <property type="match status" value="1"/>
</dbReference>
<keyword evidence="7" id="KW-0472">Membrane</keyword>
<keyword evidence="7" id="KW-1133">Transmembrane helix</keyword>
<dbReference type="InterPro" id="IPR003594">
    <property type="entry name" value="HATPase_dom"/>
</dbReference>
<dbReference type="RefSeq" id="WP_209942683.1">
    <property type="nucleotide sequence ID" value="NZ_JAGGJU010000002.1"/>
</dbReference>
<feature type="transmembrane region" description="Helical" evidence="7">
    <location>
        <begin position="30"/>
        <end position="52"/>
    </location>
</feature>
<dbReference type="PANTHER" id="PTHR43047">
    <property type="entry name" value="TWO-COMPONENT HISTIDINE PROTEIN KINASE"/>
    <property type="match status" value="1"/>
</dbReference>
<dbReference type="EC" id="2.7.13.3" evidence="2"/>
<protein>
    <recommendedName>
        <fullName evidence="2">histidine kinase</fullName>
        <ecNumber evidence="2">2.7.13.3</ecNumber>
    </recommendedName>
</protein>
<dbReference type="SMART" id="SM00387">
    <property type="entry name" value="HATPase_c"/>
    <property type="match status" value="1"/>
</dbReference>
<dbReference type="Gene3D" id="3.40.50.2300">
    <property type="match status" value="1"/>
</dbReference>
<evidence type="ECO:0000256" key="2">
    <source>
        <dbReference type="ARBA" id="ARBA00012438"/>
    </source>
</evidence>
<dbReference type="SUPFAM" id="SSF47384">
    <property type="entry name" value="Homodimeric domain of signal transducing histidine kinase"/>
    <property type="match status" value="1"/>
</dbReference>
<feature type="modified residue" description="4-aspartylphosphate" evidence="6">
    <location>
        <position position="487"/>
    </location>
</feature>
<dbReference type="InterPro" id="IPR036890">
    <property type="entry name" value="HATPase_C_sf"/>
</dbReference>
<dbReference type="SMART" id="SM00388">
    <property type="entry name" value="HisKA"/>
    <property type="match status" value="1"/>
</dbReference>
<evidence type="ECO:0000313" key="11">
    <source>
        <dbReference type="Proteomes" id="UP000759443"/>
    </source>
</evidence>
<feature type="domain" description="Response regulatory" evidence="9">
    <location>
        <begin position="443"/>
        <end position="553"/>
    </location>
</feature>
<organism evidence="10 11">
    <name type="scientific">Rhizobium halophytocola</name>
    <dbReference type="NCBI Taxonomy" id="735519"/>
    <lineage>
        <taxon>Bacteria</taxon>
        <taxon>Pseudomonadati</taxon>
        <taxon>Pseudomonadota</taxon>
        <taxon>Alphaproteobacteria</taxon>
        <taxon>Hyphomicrobiales</taxon>
        <taxon>Rhizobiaceae</taxon>
        <taxon>Rhizobium/Agrobacterium group</taxon>
        <taxon>Rhizobium</taxon>
    </lineage>
</organism>
<evidence type="ECO:0000256" key="3">
    <source>
        <dbReference type="ARBA" id="ARBA00022553"/>
    </source>
</evidence>
<evidence type="ECO:0000256" key="7">
    <source>
        <dbReference type="SAM" id="Phobius"/>
    </source>
</evidence>
<dbReference type="EMBL" id="JAGGJU010000002">
    <property type="protein sequence ID" value="MBP1849529.1"/>
    <property type="molecule type" value="Genomic_DNA"/>
</dbReference>
<dbReference type="Proteomes" id="UP000759443">
    <property type="component" value="Unassembled WGS sequence"/>
</dbReference>
<dbReference type="SMART" id="SM00448">
    <property type="entry name" value="REC"/>
    <property type="match status" value="1"/>
</dbReference>
<comment type="catalytic activity">
    <reaction evidence="1">
        <text>ATP + protein L-histidine = ADP + protein N-phospho-L-histidine.</text>
        <dbReference type="EC" id="2.7.13.3"/>
    </reaction>
</comment>
<evidence type="ECO:0000256" key="6">
    <source>
        <dbReference type="PROSITE-ProRule" id="PRU00169"/>
    </source>
</evidence>